<dbReference type="GO" id="GO:0004496">
    <property type="term" value="F:mevalonate kinase activity"/>
    <property type="evidence" value="ECO:0007669"/>
    <property type="project" value="InterPro"/>
</dbReference>
<dbReference type="SUPFAM" id="SSF55060">
    <property type="entry name" value="GHMP Kinase, C-terminal domain"/>
    <property type="match status" value="1"/>
</dbReference>
<evidence type="ECO:0000256" key="1">
    <source>
        <dbReference type="ARBA" id="ARBA00022490"/>
    </source>
</evidence>
<dbReference type="RefSeq" id="WP_090103041.1">
    <property type="nucleotide sequence ID" value="NZ_FNIX01000018.1"/>
</dbReference>
<evidence type="ECO:0000256" key="9">
    <source>
        <dbReference type="ARBA" id="ARBA00029438"/>
    </source>
</evidence>
<evidence type="ECO:0000256" key="6">
    <source>
        <dbReference type="ARBA" id="ARBA00022840"/>
    </source>
</evidence>
<dbReference type="InterPro" id="IPR006204">
    <property type="entry name" value="GHMP_kinase_N_dom"/>
</dbReference>
<keyword evidence="13" id="KW-1185">Reference proteome</keyword>
<dbReference type="SUPFAM" id="SSF54211">
    <property type="entry name" value="Ribosomal protein S5 domain 2-like"/>
    <property type="match status" value="1"/>
</dbReference>
<keyword evidence="5 12" id="KW-0418">Kinase</keyword>
<gene>
    <name evidence="12" type="ORF">SAMN05421507_118133</name>
</gene>
<dbReference type="GO" id="GO:0019287">
    <property type="term" value="P:isopentenyl diphosphate biosynthetic process, mevalonate pathway"/>
    <property type="evidence" value="ECO:0007669"/>
    <property type="project" value="UniProtKB-UniPathway"/>
</dbReference>
<dbReference type="NCBIfam" id="TIGR01220">
    <property type="entry name" value="Pmev_kin_Gr_pos"/>
    <property type="match status" value="1"/>
</dbReference>
<keyword evidence="7" id="KW-0460">Magnesium</keyword>
<protein>
    <submittedName>
        <fullName evidence="12">Phosphomevalonate kinase</fullName>
    </submittedName>
</protein>
<evidence type="ECO:0000256" key="7">
    <source>
        <dbReference type="ARBA" id="ARBA00022842"/>
    </source>
</evidence>
<accession>A0A1H0WD24</accession>
<feature type="domain" description="GHMP kinase N-terminal" evidence="10">
    <location>
        <begin position="81"/>
        <end position="169"/>
    </location>
</feature>
<dbReference type="STRING" id="641025.SAMN05421507_118133"/>
<dbReference type="InterPro" id="IPR005917">
    <property type="entry name" value="Pmev_kinase_bact"/>
</dbReference>
<dbReference type="AlphaFoldDB" id="A0A1H0WD24"/>
<dbReference type="EMBL" id="FNIX01000018">
    <property type="protein sequence ID" value="SDP88689.1"/>
    <property type="molecule type" value="Genomic_DNA"/>
</dbReference>
<dbReference type="PANTHER" id="PTHR43290:SF2">
    <property type="entry name" value="MEVALONATE KINASE"/>
    <property type="match status" value="1"/>
</dbReference>
<keyword evidence="6" id="KW-0067">ATP-binding</keyword>
<keyword evidence="8" id="KW-0443">Lipid metabolism</keyword>
<evidence type="ECO:0000256" key="3">
    <source>
        <dbReference type="ARBA" id="ARBA00022679"/>
    </source>
</evidence>
<dbReference type="Pfam" id="PF00288">
    <property type="entry name" value="GHMP_kinases_N"/>
    <property type="match status" value="1"/>
</dbReference>
<dbReference type="PRINTS" id="PR00959">
    <property type="entry name" value="MEVGALKINASE"/>
</dbReference>
<organism evidence="12 13">
    <name type="scientific">Lentzea jiangxiensis</name>
    <dbReference type="NCBI Taxonomy" id="641025"/>
    <lineage>
        <taxon>Bacteria</taxon>
        <taxon>Bacillati</taxon>
        <taxon>Actinomycetota</taxon>
        <taxon>Actinomycetes</taxon>
        <taxon>Pseudonocardiales</taxon>
        <taxon>Pseudonocardiaceae</taxon>
        <taxon>Lentzea</taxon>
    </lineage>
</organism>
<dbReference type="InterPro" id="IPR013750">
    <property type="entry name" value="GHMP_kinase_C_dom"/>
</dbReference>
<keyword evidence="2" id="KW-0444">Lipid biosynthesis</keyword>
<dbReference type="UniPathway" id="UPA00057">
    <property type="reaction ID" value="UER00099"/>
</dbReference>
<reference evidence="13" key="1">
    <citation type="submission" date="2016-10" db="EMBL/GenBank/DDBJ databases">
        <authorList>
            <person name="Varghese N."/>
            <person name="Submissions S."/>
        </authorList>
    </citation>
    <scope>NUCLEOTIDE SEQUENCE [LARGE SCALE GENOMIC DNA]</scope>
    <source>
        <strain evidence="13">CGMCC 4.6609</strain>
    </source>
</reference>
<proteinExistence type="predicted"/>
<dbReference type="Gene3D" id="3.30.230.10">
    <property type="match status" value="1"/>
</dbReference>
<dbReference type="Gene3D" id="3.30.70.890">
    <property type="entry name" value="GHMP kinase, C-terminal domain"/>
    <property type="match status" value="1"/>
</dbReference>
<dbReference type="Pfam" id="PF08544">
    <property type="entry name" value="GHMP_kinases_C"/>
    <property type="match status" value="1"/>
</dbReference>
<dbReference type="InterPro" id="IPR036554">
    <property type="entry name" value="GHMP_kinase_C_sf"/>
</dbReference>
<evidence type="ECO:0000313" key="12">
    <source>
        <dbReference type="EMBL" id="SDP88689.1"/>
    </source>
</evidence>
<evidence type="ECO:0000256" key="5">
    <source>
        <dbReference type="ARBA" id="ARBA00022777"/>
    </source>
</evidence>
<dbReference type="InterPro" id="IPR020568">
    <property type="entry name" value="Ribosomal_Su5_D2-typ_SF"/>
</dbReference>
<dbReference type="GO" id="GO:0005829">
    <property type="term" value="C:cytosol"/>
    <property type="evidence" value="ECO:0007669"/>
    <property type="project" value="TreeGrafter"/>
</dbReference>
<evidence type="ECO:0000256" key="4">
    <source>
        <dbReference type="ARBA" id="ARBA00022741"/>
    </source>
</evidence>
<dbReference type="PANTHER" id="PTHR43290">
    <property type="entry name" value="MEVALONATE KINASE"/>
    <property type="match status" value="1"/>
</dbReference>
<dbReference type="InterPro" id="IPR006205">
    <property type="entry name" value="Mev_gal_kin"/>
</dbReference>
<evidence type="ECO:0000313" key="13">
    <source>
        <dbReference type="Proteomes" id="UP000199691"/>
    </source>
</evidence>
<dbReference type="OrthoDB" id="1522677at2"/>
<evidence type="ECO:0000256" key="2">
    <source>
        <dbReference type="ARBA" id="ARBA00022516"/>
    </source>
</evidence>
<sequence>MTRATVRSAPGKLFVAGEYAVLEPGSPAVLVSVDREVTVGVTPADDDLVIVSDLSDEVVRLSRTASGFPVNAEPRHVISAVEAVDALLSEWGLALPRIRLSIRSGLHSGGVKFGLGSSGAVTVATIDAVLAHCGVSLCTEERFRLALLASARIDPRASGGDLAASTWGGWILYRAPDRAVVLELVHDKGVRHALEAPWPGFEVRRLESPRELTMAVGWTGRPASTSDRVSSGSVRGWRGGAAHGEFVRCSDACVIALADALERGDDHTVLKEIRFARRLLAHVDAQAGLGIFTDGLVAMCDAAEAAGGAGKPSGAGGGDCGIALLEPEDNALGRLRARWHAAGVVPLPIHAAATERTHAGDR</sequence>
<dbReference type="InterPro" id="IPR014721">
    <property type="entry name" value="Ribsml_uS5_D2-typ_fold_subgr"/>
</dbReference>
<keyword evidence="1" id="KW-0963">Cytoplasm</keyword>
<keyword evidence="3" id="KW-0808">Transferase</keyword>
<comment type="pathway">
    <text evidence="9">Isoprenoid biosynthesis; isopentenyl diphosphate biosynthesis via mevalonate pathway; isopentenyl diphosphate from (R)-mevalonate: step 1/3.</text>
</comment>
<evidence type="ECO:0000259" key="11">
    <source>
        <dbReference type="Pfam" id="PF08544"/>
    </source>
</evidence>
<name>A0A1H0WD24_9PSEU</name>
<evidence type="ECO:0000259" key="10">
    <source>
        <dbReference type="Pfam" id="PF00288"/>
    </source>
</evidence>
<dbReference type="GO" id="GO:0005524">
    <property type="term" value="F:ATP binding"/>
    <property type="evidence" value="ECO:0007669"/>
    <property type="project" value="UniProtKB-KW"/>
</dbReference>
<keyword evidence="4" id="KW-0547">Nucleotide-binding</keyword>
<feature type="domain" description="GHMP kinase C-terminal" evidence="11">
    <location>
        <begin position="258"/>
        <end position="331"/>
    </location>
</feature>
<evidence type="ECO:0000256" key="8">
    <source>
        <dbReference type="ARBA" id="ARBA00023098"/>
    </source>
</evidence>
<dbReference type="Proteomes" id="UP000199691">
    <property type="component" value="Unassembled WGS sequence"/>
</dbReference>